<evidence type="ECO:0000313" key="2">
    <source>
        <dbReference type="EMBL" id="BBZ12001.1"/>
    </source>
</evidence>
<dbReference type="RefSeq" id="WP_139799411.1">
    <property type="nucleotide sequence ID" value="NZ_AP022606.1"/>
</dbReference>
<reference evidence="2 3" key="1">
    <citation type="journal article" date="2019" name="Emerg. Microbes Infect.">
        <title>Comprehensive subspecies identification of 175 nontuberculous mycobacteria species based on 7547 genomic profiles.</title>
        <authorList>
            <person name="Matsumoto Y."/>
            <person name="Kinjo T."/>
            <person name="Motooka D."/>
            <person name="Nabeya D."/>
            <person name="Jung N."/>
            <person name="Uechi K."/>
            <person name="Horii T."/>
            <person name="Iida T."/>
            <person name="Fujita J."/>
            <person name="Nakamura S."/>
        </authorList>
    </citation>
    <scope>NUCLEOTIDE SEQUENCE [LARGE SCALE GENOMIC DNA]</scope>
    <source>
        <strain evidence="2 3">JCM 12687</strain>
    </source>
</reference>
<dbReference type="Pfam" id="PF21956">
    <property type="entry name" value="DUF6922"/>
    <property type="match status" value="1"/>
</dbReference>
<evidence type="ECO:0000259" key="1">
    <source>
        <dbReference type="Pfam" id="PF21956"/>
    </source>
</evidence>
<organism evidence="2 3">
    <name type="scientific">Mycobacterium branderi</name>
    <dbReference type="NCBI Taxonomy" id="43348"/>
    <lineage>
        <taxon>Bacteria</taxon>
        <taxon>Bacillati</taxon>
        <taxon>Actinomycetota</taxon>
        <taxon>Actinomycetes</taxon>
        <taxon>Mycobacteriales</taxon>
        <taxon>Mycobacteriaceae</taxon>
        <taxon>Mycobacterium</taxon>
    </lineage>
</organism>
<keyword evidence="3" id="KW-1185">Reference proteome</keyword>
<gene>
    <name evidence="2" type="ORF">MBRA_21960</name>
</gene>
<sequence>MADVQLPARFAYLFWNADIEELDVERDGRFIASRLLMADDVAAWGWAVRHLSADDLASVASLRHATAERRALARNLAAARADSG</sequence>
<protein>
    <recommendedName>
        <fullName evidence="1">DUF6922 domain-containing protein</fullName>
    </recommendedName>
</protein>
<proteinExistence type="predicted"/>
<feature type="domain" description="DUF6922" evidence="1">
    <location>
        <begin position="12"/>
        <end position="58"/>
    </location>
</feature>
<evidence type="ECO:0000313" key="3">
    <source>
        <dbReference type="Proteomes" id="UP000467379"/>
    </source>
</evidence>
<dbReference type="InterPro" id="IPR053830">
    <property type="entry name" value="DUF6922"/>
</dbReference>
<dbReference type="Proteomes" id="UP000467379">
    <property type="component" value="Chromosome"/>
</dbReference>
<dbReference type="EMBL" id="AP022606">
    <property type="protein sequence ID" value="BBZ12001.1"/>
    <property type="molecule type" value="Genomic_DNA"/>
</dbReference>
<name>A0ABM7KLW1_9MYCO</name>
<accession>A0ABM7KLW1</accession>